<accession>W4G767</accession>
<dbReference type="VEuPathDB" id="FungiDB:H257_10357"/>
<evidence type="ECO:0000256" key="1">
    <source>
        <dbReference type="ARBA" id="ARBA00004340"/>
    </source>
</evidence>
<keyword evidence="3" id="KW-0964">Secreted</keyword>
<name>W4G767_APHAT</name>
<dbReference type="OrthoDB" id="167272at2759"/>
<dbReference type="RefSeq" id="XP_009835176.1">
    <property type="nucleotide sequence ID" value="XM_009836874.1"/>
</dbReference>
<protein>
    <recommendedName>
        <fullName evidence="4">Crinkler effector protein N-terminal domain-containing protein</fullName>
    </recommendedName>
</protein>
<feature type="domain" description="Crinkler effector protein N-terminal" evidence="4">
    <location>
        <begin position="4"/>
        <end position="112"/>
    </location>
</feature>
<reference evidence="5" key="1">
    <citation type="submission" date="2013-12" db="EMBL/GenBank/DDBJ databases">
        <title>The Genome Sequence of Aphanomyces astaci APO3.</title>
        <authorList>
            <consortium name="The Broad Institute Genomics Platform"/>
            <person name="Russ C."/>
            <person name="Tyler B."/>
            <person name="van West P."/>
            <person name="Dieguez-Uribeondo J."/>
            <person name="Young S.K."/>
            <person name="Zeng Q."/>
            <person name="Gargeya S."/>
            <person name="Fitzgerald M."/>
            <person name="Abouelleil A."/>
            <person name="Alvarado L."/>
            <person name="Chapman S.B."/>
            <person name="Gainer-Dewar J."/>
            <person name="Goldberg J."/>
            <person name="Griggs A."/>
            <person name="Gujja S."/>
            <person name="Hansen M."/>
            <person name="Howarth C."/>
            <person name="Imamovic A."/>
            <person name="Ireland A."/>
            <person name="Larimer J."/>
            <person name="McCowan C."/>
            <person name="Murphy C."/>
            <person name="Pearson M."/>
            <person name="Poon T.W."/>
            <person name="Priest M."/>
            <person name="Roberts A."/>
            <person name="Saif S."/>
            <person name="Shea T."/>
            <person name="Sykes S."/>
            <person name="Wortman J."/>
            <person name="Nusbaum C."/>
            <person name="Birren B."/>
        </authorList>
    </citation>
    <scope>NUCLEOTIDE SEQUENCE [LARGE SCALE GENOMIC DNA]</scope>
    <source>
        <strain evidence="5">APO3</strain>
    </source>
</reference>
<dbReference type="AlphaFoldDB" id="W4G767"/>
<evidence type="ECO:0000256" key="2">
    <source>
        <dbReference type="ARBA" id="ARBA00004613"/>
    </source>
</evidence>
<dbReference type="Pfam" id="PF20147">
    <property type="entry name" value="Crinkler"/>
    <property type="match status" value="1"/>
</dbReference>
<proteinExistence type="predicted"/>
<dbReference type="GeneID" id="20812353"/>
<dbReference type="InterPro" id="IPR045379">
    <property type="entry name" value="Crinkler_N"/>
</dbReference>
<evidence type="ECO:0000259" key="4">
    <source>
        <dbReference type="Pfam" id="PF20147"/>
    </source>
</evidence>
<gene>
    <name evidence="5" type="ORF">H257_10357</name>
</gene>
<evidence type="ECO:0000256" key="3">
    <source>
        <dbReference type="ARBA" id="ARBA00022525"/>
    </source>
</evidence>
<sequence length="270" mass="29671">MKSLVYMVIPDGSIFGVKVKDDQQVYQLEKMIQDDNPYSIGVTAIKLYLAKKDGEWLTTDDDEVKVMRAGQVHQTIKDMTRQGNAMDRARPVGDAAFSFPSYVTTGTIHVLVDVPMLPGTPGATSQGVIESGAIVVFFKRAAQDGVVVVGGDQLAMIFLDLVDVDIRPEAKNALTTRVQHITNEVGRPKSNQMTRTAALSATSKRSKQSRAIKRVNGLKYLTSTRLLRFRDPSSVISTLLRPSKVLKLHRTIGLPSWSLETISRPNSNSA</sequence>
<organism evidence="5">
    <name type="scientific">Aphanomyces astaci</name>
    <name type="common">Crayfish plague agent</name>
    <dbReference type="NCBI Taxonomy" id="112090"/>
    <lineage>
        <taxon>Eukaryota</taxon>
        <taxon>Sar</taxon>
        <taxon>Stramenopiles</taxon>
        <taxon>Oomycota</taxon>
        <taxon>Saprolegniomycetes</taxon>
        <taxon>Saprolegniales</taxon>
        <taxon>Verrucalvaceae</taxon>
        <taxon>Aphanomyces</taxon>
    </lineage>
</organism>
<dbReference type="GO" id="GO:0005576">
    <property type="term" value="C:extracellular region"/>
    <property type="evidence" value="ECO:0007669"/>
    <property type="project" value="UniProtKB-SubCell"/>
</dbReference>
<comment type="subcellular location">
    <subcellularLocation>
        <location evidence="1">Host cell</location>
    </subcellularLocation>
    <subcellularLocation>
        <location evidence="2">Secreted</location>
    </subcellularLocation>
</comment>
<dbReference type="EMBL" id="KI913140">
    <property type="protein sequence ID" value="ETV75542.1"/>
    <property type="molecule type" value="Genomic_DNA"/>
</dbReference>
<dbReference type="GO" id="GO:0043657">
    <property type="term" value="C:host cell"/>
    <property type="evidence" value="ECO:0007669"/>
    <property type="project" value="UniProtKB-SubCell"/>
</dbReference>
<evidence type="ECO:0000313" key="5">
    <source>
        <dbReference type="EMBL" id="ETV75542.1"/>
    </source>
</evidence>